<dbReference type="SUPFAM" id="SSF56317">
    <property type="entry name" value="Carbon-nitrogen hydrolase"/>
    <property type="match status" value="1"/>
</dbReference>
<keyword evidence="1" id="KW-0378">Hydrolase</keyword>
<dbReference type="PATRIC" id="fig|134601.6.peg.5240"/>
<sequence>MHLRPSASHVESILTADAQLRVFPELSLTGYRVDAPPVNIAGDGLVKLVKACAATRSVALIGAPVEMSGSRFIAMLQVDGDGVSVAYRKTFLSGDECRHFAPGDGPRVIEVDGWRVGMGICRDTGIDDHVRGTAAVGVDVYVCGVVHHDTELAEQQRRGRNIAAVCDAPVVRASFAGGTGGGFARTAGRSAIWSANGLVLAETGAGPGGIARTTLERSYSRASASAS</sequence>
<dbReference type="InterPro" id="IPR050345">
    <property type="entry name" value="Aliph_Amidase/BUP"/>
</dbReference>
<dbReference type="CDD" id="cd07197">
    <property type="entry name" value="nitrilase"/>
    <property type="match status" value="1"/>
</dbReference>
<feature type="domain" description="CN hydrolase" evidence="2">
    <location>
        <begin position="1"/>
        <end position="217"/>
    </location>
</feature>
<evidence type="ECO:0000313" key="3">
    <source>
        <dbReference type="EMBL" id="AKS36639.1"/>
    </source>
</evidence>
<dbReference type="Gene3D" id="3.60.110.10">
    <property type="entry name" value="Carbon-nitrogen hydrolase"/>
    <property type="match status" value="1"/>
</dbReference>
<accession>A0A0K0XGV5</accession>
<dbReference type="PANTHER" id="PTHR43674">
    <property type="entry name" value="NITRILASE C965.09-RELATED"/>
    <property type="match status" value="1"/>
</dbReference>
<dbReference type="InterPro" id="IPR003010">
    <property type="entry name" value="C-N_Hydrolase"/>
</dbReference>
<dbReference type="KEGG" id="mgo:AFA91_25350"/>
<dbReference type="InterPro" id="IPR036526">
    <property type="entry name" value="C-N_Hydrolase_sf"/>
</dbReference>
<dbReference type="PROSITE" id="PS50263">
    <property type="entry name" value="CN_HYDROLASE"/>
    <property type="match status" value="1"/>
</dbReference>
<evidence type="ECO:0000256" key="1">
    <source>
        <dbReference type="ARBA" id="ARBA00022801"/>
    </source>
</evidence>
<dbReference type="EMBL" id="CP012150">
    <property type="protein sequence ID" value="AKS36639.1"/>
    <property type="molecule type" value="Genomic_DNA"/>
</dbReference>
<dbReference type="Pfam" id="PF00795">
    <property type="entry name" value="CN_hydrolase"/>
    <property type="match status" value="1"/>
</dbReference>
<dbReference type="AlphaFoldDB" id="A0A0K0XGV5"/>
<dbReference type="STRING" id="134601.AFA91_25350"/>
<gene>
    <name evidence="3" type="ORF">AFA91_25350</name>
</gene>
<evidence type="ECO:0000313" key="4">
    <source>
        <dbReference type="Proteomes" id="UP000062255"/>
    </source>
</evidence>
<protein>
    <submittedName>
        <fullName evidence="3">Nitrilase</fullName>
    </submittedName>
</protein>
<dbReference type="GO" id="GO:0050126">
    <property type="term" value="F:N-carbamoylputrescine amidase activity"/>
    <property type="evidence" value="ECO:0007669"/>
    <property type="project" value="TreeGrafter"/>
</dbReference>
<evidence type="ECO:0000259" key="2">
    <source>
        <dbReference type="PROSITE" id="PS50263"/>
    </source>
</evidence>
<dbReference type="GO" id="GO:0033388">
    <property type="term" value="P:putrescine biosynthetic process from arginine"/>
    <property type="evidence" value="ECO:0007669"/>
    <property type="project" value="TreeGrafter"/>
</dbReference>
<proteinExistence type="predicted"/>
<organism evidence="3 4">
    <name type="scientific">Mycolicibacterium goodii</name>
    <name type="common">Mycobacterium goodii</name>
    <dbReference type="NCBI Taxonomy" id="134601"/>
    <lineage>
        <taxon>Bacteria</taxon>
        <taxon>Bacillati</taxon>
        <taxon>Actinomycetota</taxon>
        <taxon>Actinomycetes</taxon>
        <taxon>Mycobacteriales</taxon>
        <taxon>Mycobacteriaceae</taxon>
        <taxon>Mycolicibacterium</taxon>
    </lineage>
</organism>
<name>A0A0K0XGV5_MYCGD</name>
<dbReference type="Proteomes" id="UP000062255">
    <property type="component" value="Chromosome"/>
</dbReference>
<reference evidence="3 4" key="1">
    <citation type="submission" date="2015-07" db="EMBL/GenBank/DDBJ databases">
        <title>Complete genome sequence of Mycobacterium goodii X7B, a facultative thermophilic biodesulfurizing bacterium.</title>
        <authorList>
            <person name="Yu B."/>
            <person name="Li F."/>
            <person name="Xu P."/>
        </authorList>
    </citation>
    <scope>NUCLEOTIDE SEQUENCE [LARGE SCALE GENOMIC DNA]</scope>
    <source>
        <strain evidence="3 4">X7B</strain>
    </source>
</reference>
<dbReference type="PANTHER" id="PTHR43674:SF2">
    <property type="entry name" value="BETA-UREIDOPROPIONASE"/>
    <property type="match status" value="1"/>
</dbReference>